<organism evidence="2 3">
    <name type="scientific">Armillaria luteobubalina</name>
    <dbReference type="NCBI Taxonomy" id="153913"/>
    <lineage>
        <taxon>Eukaryota</taxon>
        <taxon>Fungi</taxon>
        <taxon>Dikarya</taxon>
        <taxon>Basidiomycota</taxon>
        <taxon>Agaricomycotina</taxon>
        <taxon>Agaricomycetes</taxon>
        <taxon>Agaricomycetidae</taxon>
        <taxon>Agaricales</taxon>
        <taxon>Marasmiineae</taxon>
        <taxon>Physalacriaceae</taxon>
        <taxon>Armillaria</taxon>
    </lineage>
</organism>
<dbReference type="Pfam" id="PF18803">
    <property type="entry name" value="CxC2"/>
    <property type="match status" value="1"/>
</dbReference>
<feature type="domain" description="CxC2-like cysteine cluster KDZ transposase-associated" evidence="1">
    <location>
        <begin position="213"/>
        <end position="271"/>
    </location>
</feature>
<name>A0AA39TQF8_9AGAR</name>
<sequence>MSQRQCCIIERYRCLPNGKVERVSAKQLTQTPTEQTTLTGTTTRRLQHIEISASTDDSIVHQRKRHDVDVETCYRSQTKKTALNGDQRPEGMLGHQPNPVFPPDFDFAEAANITDELLQQFRPRRKKRTINDEPLHRWIREIDSYLAELLRLETRTGSEICGSCEQNQPAGFRCCSCFNGRNLCRECMVNQHQDAPFHRIEEWNGTFYSRITLQDMGLKVQLGHLSGEACPYPRASGRQVVVIDVEGIHKLEVYFCGCHQTTPLYIQMLRA</sequence>
<evidence type="ECO:0000313" key="2">
    <source>
        <dbReference type="EMBL" id="KAK0497621.1"/>
    </source>
</evidence>
<gene>
    <name evidence="2" type="ORF">EDD18DRAFT_1351389</name>
</gene>
<accession>A0AA39TQF8</accession>
<reference evidence="2" key="1">
    <citation type="submission" date="2023-06" db="EMBL/GenBank/DDBJ databases">
        <authorList>
            <consortium name="Lawrence Berkeley National Laboratory"/>
            <person name="Ahrendt S."/>
            <person name="Sahu N."/>
            <person name="Indic B."/>
            <person name="Wong-Bajracharya J."/>
            <person name="Merenyi Z."/>
            <person name="Ke H.-M."/>
            <person name="Monk M."/>
            <person name="Kocsube S."/>
            <person name="Drula E."/>
            <person name="Lipzen A."/>
            <person name="Balint B."/>
            <person name="Henrissat B."/>
            <person name="Andreopoulos B."/>
            <person name="Martin F.M."/>
            <person name="Harder C.B."/>
            <person name="Rigling D."/>
            <person name="Ford K.L."/>
            <person name="Foster G.D."/>
            <person name="Pangilinan J."/>
            <person name="Papanicolaou A."/>
            <person name="Barry K."/>
            <person name="LaButti K."/>
            <person name="Viragh M."/>
            <person name="Koriabine M."/>
            <person name="Yan M."/>
            <person name="Riley R."/>
            <person name="Champramary S."/>
            <person name="Plett K.L."/>
            <person name="Tsai I.J."/>
            <person name="Slot J."/>
            <person name="Sipos G."/>
            <person name="Plett J."/>
            <person name="Nagy L.G."/>
            <person name="Grigoriev I.V."/>
        </authorList>
    </citation>
    <scope>NUCLEOTIDE SEQUENCE</scope>
    <source>
        <strain evidence="2">HWK02</strain>
    </source>
</reference>
<proteinExistence type="predicted"/>
<evidence type="ECO:0000313" key="3">
    <source>
        <dbReference type="Proteomes" id="UP001175228"/>
    </source>
</evidence>
<comment type="caution">
    <text evidence="2">The sequence shown here is derived from an EMBL/GenBank/DDBJ whole genome shotgun (WGS) entry which is preliminary data.</text>
</comment>
<dbReference type="AlphaFoldDB" id="A0AA39TQF8"/>
<keyword evidence="3" id="KW-1185">Reference proteome</keyword>
<evidence type="ECO:0000259" key="1">
    <source>
        <dbReference type="Pfam" id="PF18803"/>
    </source>
</evidence>
<dbReference type="EMBL" id="JAUEPU010000012">
    <property type="protein sequence ID" value="KAK0497621.1"/>
    <property type="molecule type" value="Genomic_DNA"/>
</dbReference>
<protein>
    <recommendedName>
        <fullName evidence="1">CxC2-like cysteine cluster KDZ transposase-associated domain-containing protein</fullName>
    </recommendedName>
</protein>
<dbReference type="Proteomes" id="UP001175228">
    <property type="component" value="Unassembled WGS sequence"/>
</dbReference>
<dbReference type="InterPro" id="IPR041457">
    <property type="entry name" value="CxC2_KDZ-assoc"/>
</dbReference>